<name>A0A0N5BU51_STREA</name>
<protein>
    <submittedName>
        <fullName evidence="3">Uncharacterized protein</fullName>
    </submittedName>
</protein>
<feature type="compositionally biased region" description="Polar residues" evidence="1">
    <location>
        <begin position="16"/>
        <end position="26"/>
    </location>
</feature>
<proteinExistence type="predicted"/>
<accession>A0A0N5BU51</accession>
<evidence type="ECO:0000313" key="3">
    <source>
        <dbReference type="WBParaSite" id="SPAL_0000937400.1"/>
    </source>
</evidence>
<feature type="region of interest" description="Disordered" evidence="1">
    <location>
        <begin position="1"/>
        <end position="78"/>
    </location>
</feature>
<dbReference type="WBParaSite" id="SPAL_0000937400.1">
    <property type="protein sequence ID" value="SPAL_0000937400.1"/>
    <property type="gene ID" value="SPAL_0000937400"/>
</dbReference>
<evidence type="ECO:0000313" key="2">
    <source>
        <dbReference type="Proteomes" id="UP000046392"/>
    </source>
</evidence>
<evidence type="ECO:0000256" key="1">
    <source>
        <dbReference type="SAM" id="MobiDB-lite"/>
    </source>
</evidence>
<feature type="compositionally biased region" description="Basic and acidic residues" evidence="1">
    <location>
        <begin position="51"/>
        <end position="63"/>
    </location>
</feature>
<organism evidence="2 3">
    <name type="scientific">Strongyloides papillosus</name>
    <name type="common">Intestinal threadworm</name>
    <dbReference type="NCBI Taxonomy" id="174720"/>
    <lineage>
        <taxon>Eukaryota</taxon>
        <taxon>Metazoa</taxon>
        <taxon>Ecdysozoa</taxon>
        <taxon>Nematoda</taxon>
        <taxon>Chromadorea</taxon>
        <taxon>Rhabditida</taxon>
        <taxon>Tylenchina</taxon>
        <taxon>Panagrolaimomorpha</taxon>
        <taxon>Strongyloidoidea</taxon>
        <taxon>Strongyloididae</taxon>
        <taxon>Strongyloides</taxon>
    </lineage>
</organism>
<dbReference type="AlphaFoldDB" id="A0A0N5BU51"/>
<keyword evidence="2" id="KW-1185">Reference proteome</keyword>
<reference evidence="3" key="1">
    <citation type="submission" date="2017-02" db="UniProtKB">
        <authorList>
            <consortium name="WormBaseParasite"/>
        </authorList>
    </citation>
    <scope>IDENTIFICATION</scope>
</reference>
<feature type="compositionally biased region" description="Polar residues" evidence="1">
    <location>
        <begin position="65"/>
        <end position="78"/>
    </location>
</feature>
<dbReference type="Proteomes" id="UP000046392">
    <property type="component" value="Unplaced"/>
</dbReference>
<sequence length="135" mass="15217">MMKKRKKHTPNVALSKDSSTAVSKMNLTERLKEVSSIPLRGNEVSDIQSSDGKESSLHSRGDEISNVQSRNHLPSNVQYRNQVPSNFQYENQVPFNIQNRNQIPGAKIPLIPSVKKESTNQENVFAIQNDQSVEK</sequence>